<comment type="similarity">
    <text evidence="2">Belongs to the 2H phosphoesterase superfamily. ThpR family.</text>
</comment>
<dbReference type="EMBL" id="VFFF01000001">
    <property type="protein sequence ID" value="TNY32286.1"/>
    <property type="molecule type" value="Genomic_DNA"/>
</dbReference>
<name>A0A5C5GFH7_9RHOB</name>
<dbReference type="GO" id="GO:0004113">
    <property type="term" value="F:2',3'-cyclic-nucleotide 3'-phosphodiesterase activity"/>
    <property type="evidence" value="ECO:0007669"/>
    <property type="project" value="InterPro"/>
</dbReference>
<dbReference type="EC" id="3.1.4.58" evidence="2"/>
<dbReference type="Pfam" id="PF13563">
    <property type="entry name" value="2_5_RNA_ligase2"/>
    <property type="match status" value="1"/>
</dbReference>
<dbReference type="InterPro" id="IPR004175">
    <property type="entry name" value="RNA_CPDase"/>
</dbReference>
<dbReference type="PANTHER" id="PTHR35561:SF1">
    <property type="entry name" value="RNA 2',3'-CYCLIC PHOSPHODIESTERASE"/>
    <property type="match status" value="1"/>
</dbReference>
<proteinExistence type="inferred from homology"/>
<feature type="short sequence motif" description="HXTX 1" evidence="2">
    <location>
        <begin position="48"/>
        <end position="51"/>
    </location>
</feature>
<comment type="catalytic activity">
    <reaction evidence="2">
        <text>a 3'-end 2',3'-cyclophospho-ribonucleotide-RNA + H2O = a 3'-end 2'-phospho-ribonucleotide-RNA + H(+)</text>
        <dbReference type="Rhea" id="RHEA:11828"/>
        <dbReference type="Rhea" id="RHEA-COMP:10464"/>
        <dbReference type="Rhea" id="RHEA-COMP:17353"/>
        <dbReference type="ChEBI" id="CHEBI:15377"/>
        <dbReference type="ChEBI" id="CHEBI:15378"/>
        <dbReference type="ChEBI" id="CHEBI:83064"/>
        <dbReference type="ChEBI" id="CHEBI:173113"/>
        <dbReference type="EC" id="3.1.4.58"/>
    </reaction>
</comment>
<dbReference type="AlphaFoldDB" id="A0A5C5GFH7"/>
<dbReference type="HAMAP" id="MF_01940">
    <property type="entry name" value="RNA_CPDase"/>
    <property type="match status" value="1"/>
</dbReference>
<dbReference type="GO" id="GO:0008664">
    <property type="term" value="F:RNA 2',3'-cyclic 3'-phosphodiesterase activity"/>
    <property type="evidence" value="ECO:0007669"/>
    <property type="project" value="UniProtKB-EC"/>
</dbReference>
<accession>A0A5C5GFH7</accession>
<dbReference type="PANTHER" id="PTHR35561">
    <property type="entry name" value="RNA 2',3'-CYCLIC PHOSPHODIESTERASE"/>
    <property type="match status" value="1"/>
</dbReference>
<keyword evidence="1 2" id="KW-0378">Hydrolase</keyword>
<dbReference type="NCBIfam" id="TIGR02258">
    <property type="entry name" value="2_5_ligase"/>
    <property type="match status" value="1"/>
</dbReference>
<feature type="active site" description="Proton acceptor" evidence="2">
    <location>
        <position position="130"/>
    </location>
</feature>
<reference evidence="3 4" key="1">
    <citation type="submission" date="2019-06" db="EMBL/GenBank/DDBJ databases">
        <title>Genome of new Rhodobacteraceae sp. SM1903.</title>
        <authorList>
            <person name="Ren X."/>
        </authorList>
    </citation>
    <scope>NUCLEOTIDE SEQUENCE [LARGE SCALE GENOMIC DNA]</scope>
    <source>
        <strain evidence="3 4">SM1903</strain>
    </source>
</reference>
<feature type="short sequence motif" description="HXTX 2" evidence="2">
    <location>
        <begin position="130"/>
        <end position="133"/>
    </location>
</feature>
<evidence type="ECO:0000313" key="3">
    <source>
        <dbReference type="EMBL" id="TNY32286.1"/>
    </source>
</evidence>
<comment type="caution">
    <text evidence="3">The sequence shown here is derived from an EMBL/GenBank/DDBJ whole genome shotgun (WGS) entry which is preliminary data.</text>
</comment>
<gene>
    <name evidence="3" type="primary">thpR</name>
    <name evidence="3" type="ORF">FHY64_03035</name>
</gene>
<comment type="function">
    <text evidence="2">Hydrolyzes RNA 2',3'-cyclic phosphodiester to an RNA 2'-phosphomonoester.</text>
</comment>
<evidence type="ECO:0000313" key="4">
    <source>
        <dbReference type="Proteomes" id="UP000314011"/>
    </source>
</evidence>
<dbReference type="OrthoDB" id="9793819at2"/>
<evidence type="ECO:0000256" key="1">
    <source>
        <dbReference type="ARBA" id="ARBA00022801"/>
    </source>
</evidence>
<evidence type="ECO:0000256" key="2">
    <source>
        <dbReference type="HAMAP-Rule" id="MF_01940"/>
    </source>
</evidence>
<keyword evidence="4" id="KW-1185">Reference proteome</keyword>
<feature type="active site" description="Proton donor" evidence="2">
    <location>
        <position position="48"/>
    </location>
</feature>
<dbReference type="InterPro" id="IPR009097">
    <property type="entry name" value="Cyclic_Pdiesterase"/>
</dbReference>
<dbReference type="SUPFAM" id="SSF55144">
    <property type="entry name" value="LigT-like"/>
    <property type="match status" value="1"/>
</dbReference>
<dbReference type="Proteomes" id="UP000314011">
    <property type="component" value="Unassembled WGS sequence"/>
</dbReference>
<organism evidence="3 4">
    <name type="scientific">Pelagovum pacificum</name>
    <dbReference type="NCBI Taxonomy" id="2588711"/>
    <lineage>
        <taxon>Bacteria</taxon>
        <taxon>Pseudomonadati</taxon>
        <taxon>Pseudomonadota</taxon>
        <taxon>Alphaproteobacteria</taxon>
        <taxon>Rhodobacterales</taxon>
        <taxon>Paracoccaceae</taxon>
        <taxon>Pelagovum</taxon>
    </lineage>
</organism>
<protein>
    <recommendedName>
        <fullName evidence="2">RNA 2',3'-cyclic phosphodiesterase</fullName>
        <shortName evidence="2">RNA 2',3'-CPDase</shortName>
        <ecNumber evidence="2">3.1.4.58</ecNumber>
    </recommendedName>
</protein>
<sequence>MPRKASGGVRGPVRAFVSIDLPPEETAILAALQERLPFGRRADPDTFHVTLAFLGEDVAEEAVETLHEELIALRLPDFPLEVQGVSTLGAPAVLMADVIASDPLVTLHARVASACRRAGITLDRRRFRPHVTLARFRRDLSAHDLDRLTRFLESEARFRLDPFNAGSFALWQSMLTHDGPVHEELARYPLAR</sequence>
<dbReference type="Gene3D" id="3.90.1140.10">
    <property type="entry name" value="Cyclic phosphodiesterase"/>
    <property type="match status" value="1"/>
</dbReference>